<dbReference type="SUPFAM" id="SSF51735">
    <property type="entry name" value="NAD(P)-binding Rossmann-fold domains"/>
    <property type="match status" value="1"/>
</dbReference>
<reference evidence="1 2" key="1">
    <citation type="submission" date="2021-03" db="EMBL/GenBank/DDBJ databases">
        <title>Sequencing the genomes of 1000 actinobacteria strains.</title>
        <authorList>
            <person name="Klenk H.-P."/>
        </authorList>
    </citation>
    <scope>NUCLEOTIDE SEQUENCE [LARGE SCALE GENOMIC DNA]</scope>
    <source>
        <strain evidence="1 2">DSM 45516</strain>
    </source>
</reference>
<gene>
    <name evidence="1" type="ORF">BJ987_003757</name>
</gene>
<evidence type="ECO:0000313" key="2">
    <source>
        <dbReference type="Proteomes" id="UP001519325"/>
    </source>
</evidence>
<evidence type="ECO:0008006" key="3">
    <source>
        <dbReference type="Google" id="ProtNLM"/>
    </source>
</evidence>
<evidence type="ECO:0000313" key="1">
    <source>
        <dbReference type="EMBL" id="MBP2190856.1"/>
    </source>
</evidence>
<organism evidence="1 2">
    <name type="scientific">Nocardia goodfellowii</name>
    <dbReference type="NCBI Taxonomy" id="882446"/>
    <lineage>
        <taxon>Bacteria</taxon>
        <taxon>Bacillati</taxon>
        <taxon>Actinomycetota</taxon>
        <taxon>Actinomycetes</taxon>
        <taxon>Mycobacteriales</taxon>
        <taxon>Nocardiaceae</taxon>
        <taxon>Nocardia</taxon>
    </lineage>
</organism>
<sequence length="331" mass="34575">MEKSVLMMGGSGQAGSDTAAILRRWYPELPLTIAGRNLERAQRVADQLGVADAVTIDLARDDLGLPADRDHSAVIATLWDSHRNGLVYAQNRGLPYLSISSGMVDIGPEIVASAQRANAAPVVVASHYLAGLAVLVTLDAARAFERVDAVRISAVLDESDAGGPAGLADLERWATVTSAGLVRRDGVFTWIAEAEAQTRVASIDGTSLAGQSVAILDVPSLAFATGAPNVRFDLAIGESASRRRGDAAATELRIDLAGTGPAGTALATSHYLMHPAGQRPLTALALALNVERLLGLRGEAVPPGIHTPESLHDPAYVIERMAEIGAVYEAV</sequence>
<name>A0ABS4QJL2_9NOCA</name>
<dbReference type="RefSeq" id="WP_307869666.1">
    <property type="nucleotide sequence ID" value="NZ_JAGGMR010000001.1"/>
</dbReference>
<accession>A0ABS4QJL2</accession>
<dbReference type="Gene3D" id="3.40.50.720">
    <property type="entry name" value="NAD(P)-binding Rossmann-like Domain"/>
    <property type="match status" value="1"/>
</dbReference>
<comment type="caution">
    <text evidence="1">The sequence shown here is derived from an EMBL/GenBank/DDBJ whole genome shotgun (WGS) entry which is preliminary data.</text>
</comment>
<proteinExistence type="predicted"/>
<dbReference type="InterPro" id="IPR036291">
    <property type="entry name" value="NAD(P)-bd_dom_sf"/>
</dbReference>
<protein>
    <recommendedName>
        <fullName evidence="3">Saccharopine dehydrogenase</fullName>
    </recommendedName>
</protein>
<dbReference type="EMBL" id="JAGGMR010000001">
    <property type="protein sequence ID" value="MBP2190856.1"/>
    <property type="molecule type" value="Genomic_DNA"/>
</dbReference>
<keyword evidence="2" id="KW-1185">Reference proteome</keyword>
<dbReference type="Proteomes" id="UP001519325">
    <property type="component" value="Unassembled WGS sequence"/>
</dbReference>